<dbReference type="GO" id="GO:0009378">
    <property type="term" value="F:four-way junction helicase activity"/>
    <property type="evidence" value="ECO:0007669"/>
    <property type="project" value="TreeGrafter"/>
</dbReference>
<proteinExistence type="predicted"/>
<dbReference type="EC" id="3.6.4.12" evidence="7"/>
<dbReference type="NCBIfam" id="TIGR00614">
    <property type="entry name" value="recQ_fam"/>
    <property type="match status" value="1"/>
</dbReference>
<dbReference type="GO" id="GO:0003676">
    <property type="term" value="F:nucleic acid binding"/>
    <property type="evidence" value="ECO:0007669"/>
    <property type="project" value="InterPro"/>
</dbReference>
<dbReference type="PANTHER" id="PTHR13710">
    <property type="entry name" value="DNA HELICASE RECQ FAMILY MEMBER"/>
    <property type="match status" value="1"/>
</dbReference>
<dbReference type="Pfam" id="PF00270">
    <property type="entry name" value="DEAD"/>
    <property type="match status" value="1"/>
</dbReference>
<evidence type="ECO:0000259" key="6">
    <source>
        <dbReference type="PROSITE" id="PS51194"/>
    </source>
</evidence>
<dbReference type="GeneID" id="35295446"/>
<dbReference type="GO" id="GO:0016787">
    <property type="term" value="F:hydrolase activity"/>
    <property type="evidence" value="ECO:0007669"/>
    <property type="project" value="UniProtKB-KW"/>
</dbReference>
<dbReference type="InterPro" id="IPR004589">
    <property type="entry name" value="DNA_helicase_ATP-dep_RecQ"/>
</dbReference>
<evidence type="ECO:0000256" key="1">
    <source>
        <dbReference type="ARBA" id="ARBA00022741"/>
    </source>
</evidence>
<keyword evidence="4" id="KW-0067">ATP-binding</keyword>
<dbReference type="GO" id="GO:0005524">
    <property type="term" value="F:ATP binding"/>
    <property type="evidence" value="ECO:0007669"/>
    <property type="project" value="UniProtKB-KW"/>
</dbReference>
<dbReference type="InterPro" id="IPR011545">
    <property type="entry name" value="DEAD/DEAH_box_helicase_dom"/>
</dbReference>
<feature type="domain" description="Helicase ATP-binding" evidence="5">
    <location>
        <begin position="24"/>
        <end position="189"/>
    </location>
</feature>
<dbReference type="Gene3D" id="3.40.50.300">
    <property type="entry name" value="P-loop containing nucleotide triphosphate hydrolases"/>
    <property type="match status" value="2"/>
</dbReference>
<keyword evidence="8" id="KW-1185">Reference proteome</keyword>
<evidence type="ECO:0000259" key="5">
    <source>
        <dbReference type="PROSITE" id="PS51192"/>
    </source>
</evidence>
<dbReference type="PROSITE" id="PS51192">
    <property type="entry name" value="HELICASE_ATP_BIND_1"/>
    <property type="match status" value="1"/>
</dbReference>
<dbReference type="KEGG" id="mcak:MCCS_13220"/>
<keyword evidence="2 7" id="KW-0378">Hydrolase</keyword>
<dbReference type="InterPro" id="IPR027417">
    <property type="entry name" value="P-loop_NTPase"/>
</dbReference>
<dbReference type="Proteomes" id="UP000194154">
    <property type="component" value="Chromosome"/>
</dbReference>
<dbReference type="CDD" id="cd17920">
    <property type="entry name" value="DEXHc_RecQ"/>
    <property type="match status" value="1"/>
</dbReference>
<dbReference type="AlphaFoldDB" id="A0A1W7ABH7"/>
<gene>
    <name evidence="7" type="primary">recQ_3</name>
    <name evidence="7" type="ORF">MCCS_13220</name>
</gene>
<evidence type="ECO:0000313" key="8">
    <source>
        <dbReference type="Proteomes" id="UP000194154"/>
    </source>
</evidence>
<name>A0A1W7ABH7_9STAP</name>
<dbReference type="GO" id="GO:0006310">
    <property type="term" value="P:DNA recombination"/>
    <property type="evidence" value="ECO:0007669"/>
    <property type="project" value="InterPro"/>
</dbReference>
<sequence length="460" mass="53299">MSMEHLLNKRFGIKQLHEEQKIIIDSILSDEDVLALMPTGGGKSITFQLPVILTGGRALVITPLIALMEDQVMQLKMRKINAIAIHGGLSRAELSIITEHIDSYQFIYCSPEWLQSELSEVLFSRINFTHIVLDEAHCISQWGFQFRPHYLLVNEVIDKYDAQVIALTATATEKIIHDIEEIIGRKLKVHDFLKNKDNMYLYKYEVREDEKLTLLHTVLKESGPTIIYFSSKKVCDAVYQALSERFIVDRYHADMSYSERTEVQNRFMQDEVQIICATSAFGMGINKKNIRTVIHYHIPASILQFIQEIGRAGRDHQSCQSILLYNDNDIAQASRLLEFDAIDTGDVHNYRVHNIYDEEKKEKLDIFYRRFAGSSITDKINAHQHEQQHLLLKMIAYAHSDLCLHHELSRMLISSLKGPDEYYERSVCSKCQVTHLQRYKNITKSIQLEPVELILQRLFL</sequence>
<feature type="domain" description="Helicase C-terminal" evidence="6">
    <location>
        <begin position="211"/>
        <end position="363"/>
    </location>
</feature>
<dbReference type="GO" id="GO:0006281">
    <property type="term" value="P:DNA repair"/>
    <property type="evidence" value="ECO:0007669"/>
    <property type="project" value="TreeGrafter"/>
</dbReference>
<dbReference type="STRING" id="1855823.MCCS_13220"/>
<evidence type="ECO:0000313" key="7">
    <source>
        <dbReference type="EMBL" id="ARQ06965.1"/>
    </source>
</evidence>
<dbReference type="PROSITE" id="PS51194">
    <property type="entry name" value="HELICASE_CTER"/>
    <property type="match status" value="1"/>
</dbReference>
<organism evidence="7 8">
    <name type="scientific">Macrococcoides canis</name>
    <dbReference type="NCBI Taxonomy" id="1855823"/>
    <lineage>
        <taxon>Bacteria</taxon>
        <taxon>Bacillati</taxon>
        <taxon>Bacillota</taxon>
        <taxon>Bacilli</taxon>
        <taxon>Bacillales</taxon>
        <taxon>Staphylococcaceae</taxon>
        <taxon>Macrococcoides</taxon>
    </lineage>
</organism>
<dbReference type="InterPro" id="IPR014001">
    <property type="entry name" value="Helicase_ATP-bd"/>
</dbReference>
<keyword evidence="1" id="KW-0547">Nucleotide-binding</keyword>
<dbReference type="InterPro" id="IPR001650">
    <property type="entry name" value="Helicase_C-like"/>
</dbReference>
<dbReference type="RefSeq" id="WP_086042600.1">
    <property type="nucleotide sequence ID" value="NZ_CBCRZA010000002.1"/>
</dbReference>
<dbReference type="EMBL" id="CP021059">
    <property type="protein sequence ID" value="ARQ06965.1"/>
    <property type="molecule type" value="Genomic_DNA"/>
</dbReference>
<reference evidence="7 8" key="1">
    <citation type="journal article" date="2017" name="Int. J. Syst. Evol. Microbiol.">
        <title>Macrococcus canis sp. nov., a skin bacterium associated with infections in dogs.</title>
        <authorList>
            <person name="Gobeli Brawand S."/>
            <person name="Cotting K."/>
            <person name="Gomez-Sanz E."/>
            <person name="Collaud A."/>
            <person name="Thomann A."/>
            <person name="Brodard I."/>
            <person name="Rodriguez-Campos S."/>
            <person name="Strauss C."/>
            <person name="Perreten V."/>
        </authorList>
    </citation>
    <scope>NUCLEOTIDE SEQUENCE [LARGE SCALE GENOMIC DNA]</scope>
    <source>
        <strain evidence="7 8">KM45013</strain>
    </source>
</reference>
<evidence type="ECO:0000256" key="4">
    <source>
        <dbReference type="ARBA" id="ARBA00022840"/>
    </source>
</evidence>
<dbReference type="GO" id="GO:0005737">
    <property type="term" value="C:cytoplasm"/>
    <property type="evidence" value="ECO:0007669"/>
    <property type="project" value="TreeGrafter"/>
</dbReference>
<dbReference type="SMART" id="SM00490">
    <property type="entry name" value="HELICc"/>
    <property type="match status" value="1"/>
</dbReference>
<dbReference type="Pfam" id="PF00271">
    <property type="entry name" value="Helicase_C"/>
    <property type="match status" value="1"/>
</dbReference>
<dbReference type="SUPFAM" id="SSF52540">
    <property type="entry name" value="P-loop containing nucleoside triphosphate hydrolases"/>
    <property type="match status" value="1"/>
</dbReference>
<evidence type="ECO:0000256" key="3">
    <source>
        <dbReference type="ARBA" id="ARBA00022806"/>
    </source>
</evidence>
<evidence type="ECO:0000256" key="2">
    <source>
        <dbReference type="ARBA" id="ARBA00022801"/>
    </source>
</evidence>
<dbReference type="SMART" id="SM00487">
    <property type="entry name" value="DEXDc"/>
    <property type="match status" value="1"/>
</dbReference>
<protein>
    <submittedName>
        <fullName evidence="7">ATP-dependent DNA helicase RecQ</fullName>
        <ecNumber evidence="7">3.6.4.12</ecNumber>
    </submittedName>
</protein>
<dbReference type="GO" id="GO:0030894">
    <property type="term" value="C:replisome"/>
    <property type="evidence" value="ECO:0007669"/>
    <property type="project" value="TreeGrafter"/>
</dbReference>
<accession>A0A1W7ABH7</accession>
<keyword evidence="3 7" id="KW-0347">Helicase</keyword>
<dbReference type="GO" id="GO:0043590">
    <property type="term" value="C:bacterial nucleoid"/>
    <property type="evidence" value="ECO:0007669"/>
    <property type="project" value="TreeGrafter"/>
</dbReference>
<dbReference type="PANTHER" id="PTHR13710:SF84">
    <property type="entry name" value="ATP-DEPENDENT DNA HELICASE RECS-RELATED"/>
    <property type="match status" value="1"/>
</dbReference>
<dbReference type="GO" id="GO:0043138">
    <property type="term" value="F:3'-5' DNA helicase activity"/>
    <property type="evidence" value="ECO:0007669"/>
    <property type="project" value="TreeGrafter"/>
</dbReference>